<reference evidence="2" key="1">
    <citation type="submission" date="2022-03" db="EMBL/GenBank/DDBJ databases">
        <title>Draft genome sequence of Aduncisulcus paluster, a free-living microaerophilic Fornicata.</title>
        <authorList>
            <person name="Yuyama I."/>
            <person name="Kume K."/>
            <person name="Tamura T."/>
            <person name="Inagaki Y."/>
            <person name="Hashimoto T."/>
        </authorList>
    </citation>
    <scope>NUCLEOTIDE SEQUENCE</scope>
    <source>
        <strain evidence="2">NY0171</strain>
    </source>
</reference>
<dbReference type="Proteomes" id="UP001057375">
    <property type="component" value="Unassembled WGS sequence"/>
</dbReference>
<proteinExistence type="predicted"/>
<evidence type="ECO:0000313" key="2">
    <source>
        <dbReference type="EMBL" id="GKT20472.1"/>
    </source>
</evidence>
<keyword evidence="3" id="KW-1185">Reference proteome</keyword>
<evidence type="ECO:0008006" key="4">
    <source>
        <dbReference type="Google" id="ProtNLM"/>
    </source>
</evidence>
<feature type="non-terminal residue" evidence="2">
    <location>
        <position position="1"/>
    </location>
</feature>
<gene>
    <name evidence="2" type="ORF">ADUPG1_011730</name>
</gene>
<dbReference type="EMBL" id="BQXS01012228">
    <property type="protein sequence ID" value="GKT20472.1"/>
    <property type="molecule type" value="Genomic_DNA"/>
</dbReference>
<keyword evidence="1" id="KW-0812">Transmembrane</keyword>
<name>A0ABQ5K1R5_9EUKA</name>
<organism evidence="2 3">
    <name type="scientific">Aduncisulcus paluster</name>
    <dbReference type="NCBI Taxonomy" id="2918883"/>
    <lineage>
        <taxon>Eukaryota</taxon>
        <taxon>Metamonada</taxon>
        <taxon>Carpediemonas-like organisms</taxon>
        <taxon>Aduncisulcus</taxon>
    </lineage>
</organism>
<feature type="transmembrane region" description="Helical" evidence="1">
    <location>
        <begin position="189"/>
        <end position="211"/>
    </location>
</feature>
<accession>A0ABQ5K1R5</accession>
<comment type="caution">
    <text evidence="2">The sequence shown here is derived from an EMBL/GenBank/DDBJ whole genome shotgun (WGS) entry which is preliminary data.</text>
</comment>
<keyword evidence="1" id="KW-0472">Membrane</keyword>
<evidence type="ECO:0000256" key="1">
    <source>
        <dbReference type="SAM" id="Phobius"/>
    </source>
</evidence>
<protein>
    <recommendedName>
        <fullName evidence="4">EGF-like domain-containing protein</fullName>
    </recommendedName>
</protein>
<sequence length="238" mass="26108">SFLDISDNFICDIDSVVTILQSHFTTDNFAVVYSEQSCPCQGSISFSAHKTCRQRSDGEYQVECWDGYYLDKNTNECIKACPIGSSLGPDGETCLIDGSVHESNSDRCLVCQKKPDLISVMNDGDSFATCGCAYGWYGDSCSSDNCSYDSQCKPNEVCNQGSGKCECNSESYLGSDGECIVGKELHSNLWWIILVSVIGVGLIVACIIIYLKCCRGKNETNVTQKLLEEQESEKEIVV</sequence>
<evidence type="ECO:0000313" key="3">
    <source>
        <dbReference type="Proteomes" id="UP001057375"/>
    </source>
</evidence>
<keyword evidence="1" id="KW-1133">Transmembrane helix</keyword>